<evidence type="ECO:0000256" key="9">
    <source>
        <dbReference type="ARBA" id="ARBA00023136"/>
    </source>
</evidence>
<dbReference type="PANTHER" id="PTHR24223">
    <property type="entry name" value="ATP-BINDING CASSETTE SUB-FAMILY C"/>
    <property type="match status" value="1"/>
</dbReference>
<dbReference type="InterPro" id="IPR044746">
    <property type="entry name" value="ABCC_6TM_D1"/>
</dbReference>
<proteinExistence type="inferred from homology"/>
<keyword evidence="8 11" id="KW-1133">Transmembrane helix</keyword>
<feature type="region of interest" description="Disordered" evidence="10">
    <location>
        <begin position="658"/>
        <end position="741"/>
    </location>
</feature>
<dbReference type="GO" id="GO:0140359">
    <property type="term" value="F:ABC-type transporter activity"/>
    <property type="evidence" value="ECO:0007669"/>
    <property type="project" value="InterPro"/>
</dbReference>
<evidence type="ECO:0000256" key="4">
    <source>
        <dbReference type="ARBA" id="ARBA00022692"/>
    </source>
</evidence>
<evidence type="ECO:0000313" key="14">
    <source>
        <dbReference type="EMBL" id="CAD8666613.1"/>
    </source>
</evidence>
<dbReference type="GO" id="GO:0005774">
    <property type="term" value="C:vacuolar membrane"/>
    <property type="evidence" value="ECO:0007669"/>
    <property type="project" value="UniProtKB-SubCell"/>
</dbReference>
<dbReference type="Pfam" id="PF00005">
    <property type="entry name" value="ABC_tran"/>
    <property type="match status" value="2"/>
</dbReference>
<dbReference type="PROSITE" id="PS50929">
    <property type="entry name" value="ABC_TM1F"/>
    <property type="match status" value="2"/>
</dbReference>
<feature type="compositionally biased region" description="Basic and acidic residues" evidence="10">
    <location>
        <begin position="757"/>
        <end position="770"/>
    </location>
</feature>
<evidence type="ECO:0000256" key="8">
    <source>
        <dbReference type="ARBA" id="ARBA00022989"/>
    </source>
</evidence>
<name>A0A7S0R450_9CHLO</name>
<sequence>MGAKKHQLLKHEQAKLDPDNIRNDGPLARTFLSWVYPIVNKGRKGQLNQDELKMPADQACEAAAKKFQAAWEEELKLKSSGGKPSLMRALRRSFGYEVFVAGIWKIAWSVLVLVGAFYFVRSLVQFVSDYKPDKSSTHNMYNDPDKQIANDGIGWILACTFFLDSIMVGVALQRMGDCCVRAGIKIRSSLMTAVYKKTFSLASVHNEGAGNVVSLVSTDCSKLYEGVLHFHNVWTAPLEATAIIALLLSLTEGTYGLPALGIVVFVLPLQYYMGYRIAKYKLETVEVSDARVLRMQEILLAVKLVKFYVWEKSFAKQVTEVRKKEIELLSKTGVVRTLNLCLVFAVPPVIALVIFATYVFNKGPFDSVFSFTVLSLFNTLRFPLVVLPKALRGTSEAVASMARLEKFLLLEESVDHPSSKETEVQFDDAQLVHSKEKADEFKLNIPKFSVKPGEVVAIVGRVGSGKSSVFQAILQNMILEKGGMAVGGSVSYVPQTPWVQNLSLRENILFGLPFDEVKYKQVIHACALELDLQILPNGDQSMAGERGINLSGGQRQRVGLARATYHDSELVLLDNPLSAVDQHTAIHIFQHCIRGMLRDKAVVWITHQLELLPQCDKIAIMENGNMTYFGPYNADTLNQRLPVDHLLFATVEAGDAAVKHSEPATPAEGSNHGAAAATPGPHAHPHGHAHQPPAAPSTGAGVGSLARKSQELLGKSSKDTNAAYKKPSNRRSFQRSSLQGMRPVDSVVGALSDLAKQEEENERAELEHVQEGGSNKGSARTSHETHQPQLTRKSKEAHEKATDGGFLSNFVQQTPEQIAAEFNGVAKRLTAMRAAYVYLKSGGLMLGLYSFYMFACTQTNRIYSDLWIRWWADDSDWFDLYGLRNNGHSERDISTLYILCYLALVLCFVVMLLCRDAMFSVWHIRGSTKLHNDLFAKVLKAPILFFLRTPVGDVLNSFAKDQDTLDETLPDTLHMSLIYLMILLTSLAIVTVSIHYYAALTAALFGAFGVMQFLYLPAATTLKRWAGETASQVYVHVDESLHGMEVIKAFDAVNFFIQENVARINTHHLALFNTEQCHLWLAFWCDFFGAVLVVATCLFSVGLKEDVGAAAVGLAISNTIQVLVFFTWVVRGVADTVSMWDAVERVTSFCTNIPEESDIASNLAKVESAMMLADAGGKPMNGTAPADNGTDVSTGSELVQIKIDEDGGELGNWPTTGDIKFEKVCLRYYPGAPLALKFVTFHIQDCEKVGVVGRTGSGKTTLLMALFRMFELAMGRIVIDGKNIARVPLREVRSRLAIIPQEPVMFKGTVRSNLDPFGDSTDNEVWQALELVHMKEAVSELPGGLDAAVAEGGSNFSLGQKQLVCMARCVLKKTRILVLDEATAAMDLQTDSLIQKTIRRVFKGRTTITIAHRLDTIIFSDKILAMASGELKEFDTPDNLLRVPWSMFNKLVDDTGPHASASLRRMAAEGPQDEEDELPKTAVPTVQEETN</sequence>
<dbReference type="FunFam" id="3.40.50.300:FF:000838">
    <property type="entry name" value="ABC multidrug transporter (Eurofung)"/>
    <property type="match status" value="1"/>
</dbReference>
<evidence type="ECO:0000259" key="12">
    <source>
        <dbReference type="PROSITE" id="PS50893"/>
    </source>
</evidence>
<dbReference type="CDD" id="cd18579">
    <property type="entry name" value="ABC_6TM_ABCC_D1"/>
    <property type="match status" value="1"/>
</dbReference>
<dbReference type="Gene3D" id="1.20.1560.10">
    <property type="entry name" value="ABC transporter type 1, transmembrane domain"/>
    <property type="match status" value="2"/>
</dbReference>
<feature type="transmembrane region" description="Helical" evidence="11">
    <location>
        <begin position="1079"/>
        <end position="1101"/>
    </location>
</feature>
<evidence type="ECO:0000256" key="3">
    <source>
        <dbReference type="ARBA" id="ARBA00022448"/>
    </source>
</evidence>
<dbReference type="InterPro" id="IPR017871">
    <property type="entry name" value="ABC_transporter-like_CS"/>
</dbReference>
<feature type="domain" description="ABC transporter" evidence="12">
    <location>
        <begin position="1219"/>
        <end position="1453"/>
    </location>
</feature>
<dbReference type="InterPro" id="IPR044726">
    <property type="entry name" value="ABCC_6TM_D2"/>
</dbReference>
<keyword evidence="7" id="KW-0067">ATP-binding</keyword>
<dbReference type="EMBL" id="HBFB01003865">
    <property type="protein sequence ID" value="CAD8666613.1"/>
    <property type="molecule type" value="Transcribed_RNA"/>
</dbReference>
<comment type="subcellular location">
    <subcellularLocation>
        <location evidence="1">Vacuole membrane</location>
        <topology evidence="1">Multi-pass membrane protein</topology>
    </subcellularLocation>
</comment>
<organism evidence="14">
    <name type="scientific">Chlamydomonas leiostraca</name>
    <dbReference type="NCBI Taxonomy" id="1034604"/>
    <lineage>
        <taxon>Eukaryota</taxon>
        <taxon>Viridiplantae</taxon>
        <taxon>Chlorophyta</taxon>
        <taxon>core chlorophytes</taxon>
        <taxon>Chlorophyceae</taxon>
        <taxon>CS clade</taxon>
        <taxon>Chlamydomonadales</taxon>
        <taxon>Chlamydomonadaceae</taxon>
        <taxon>Chlamydomonas</taxon>
    </lineage>
</organism>
<feature type="transmembrane region" description="Helical" evidence="11">
    <location>
        <begin position="972"/>
        <end position="990"/>
    </location>
</feature>
<dbReference type="SUPFAM" id="SSF52540">
    <property type="entry name" value="P-loop containing nucleoside triphosphate hydrolases"/>
    <property type="match status" value="2"/>
</dbReference>
<feature type="domain" description="ABC transporter" evidence="12">
    <location>
        <begin position="424"/>
        <end position="648"/>
    </location>
</feature>
<dbReference type="InterPro" id="IPR050173">
    <property type="entry name" value="ABC_transporter_C-like"/>
</dbReference>
<evidence type="ECO:0000256" key="7">
    <source>
        <dbReference type="ARBA" id="ARBA00022840"/>
    </source>
</evidence>
<dbReference type="FunFam" id="3.40.50.300:FF:003769">
    <property type="entry name" value="ABC transporter, multidrug resistance associated protein"/>
    <property type="match status" value="1"/>
</dbReference>
<keyword evidence="3" id="KW-0813">Transport</keyword>
<dbReference type="InterPro" id="IPR011527">
    <property type="entry name" value="ABC1_TM_dom"/>
</dbReference>
<feature type="domain" description="ABC transmembrane type-1" evidence="13">
    <location>
        <begin position="99"/>
        <end position="396"/>
    </location>
</feature>
<gene>
    <name evidence="14" type="ORF">CLEI1391_LOCUS2050</name>
</gene>
<feature type="transmembrane region" description="Helical" evidence="11">
    <location>
        <begin position="837"/>
        <end position="855"/>
    </location>
</feature>
<feature type="transmembrane region" description="Helical" evidence="11">
    <location>
        <begin position="94"/>
        <end position="120"/>
    </location>
</feature>
<dbReference type="PANTHER" id="PTHR24223:SF443">
    <property type="entry name" value="MULTIDRUG-RESISTANCE LIKE PROTEIN 1, ISOFORM I"/>
    <property type="match status" value="1"/>
</dbReference>
<dbReference type="InterPro" id="IPR027417">
    <property type="entry name" value="P-loop_NTPase"/>
</dbReference>
<dbReference type="CDD" id="cd18580">
    <property type="entry name" value="ABC_6TM_ABCC_D2"/>
    <property type="match status" value="1"/>
</dbReference>
<dbReference type="CDD" id="cd03250">
    <property type="entry name" value="ABCC_MRP_domain1"/>
    <property type="match status" value="1"/>
</dbReference>
<feature type="transmembrane region" description="Helical" evidence="11">
    <location>
        <begin position="893"/>
        <end position="914"/>
    </location>
</feature>
<evidence type="ECO:0000256" key="11">
    <source>
        <dbReference type="SAM" id="Phobius"/>
    </source>
</evidence>
<evidence type="ECO:0000256" key="2">
    <source>
        <dbReference type="ARBA" id="ARBA00009726"/>
    </source>
</evidence>
<feature type="transmembrane region" description="Helical" evidence="11">
    <location>
        <begin position="232"/>
        <end position="249"/>
    </location>
</feature>
<keyword evidence="4 11" id="KW-0812">Transmembrane</keyword>
<dbReference type="InterPro" id="IPR003439">
    <property type="entry name" value="ABC_transporter-like_ATP-bd"/>
</dbReference>
<dbReference type="InterPro" id="IPR003593">
    <property type="entry name" value="AAA+_ATPase"/>
</dbReference>
<dbReference type="SUPFAM" id="SSF90123">
    <property type="entry name" value="ABC transporter transmembrane region"/>
    <property type="match status" value="2"/>
</dbReference>
<dbReference type="SMART" id="SM00382">
    <property type="entry name" value="AAA"/>
    <property type="match status" value="2"/>
</dbReference>
<feature type="region of interest" description="Disordered" evidence="10">
    <location>
        <begin position="757"/>
        <end position="798"/>
    </location>
</feature>
<accession>A0A7S0R450</accession>
<keyword evidence="9 11" id="KW-0472">Membrane</keyword>
<feature type="transmembrane region" description="Helical" evidence="11">
    <location>
        <begin position="152"/>
        <end position="172"/>
    </location>
</feature>
<feature type="compositionally biased region" description="Low complexity" evidence="10">
    <location>
        <begin position="672"/>
        <end position="681"/>
    </location>
</feature>
<reference evidence="14" key="1">
    <citation type="submission" date="2021-01" db="EMBL/GenBank/DDBJ databases">
        <authorList>
            <person name="Corre E."/>
            <person name="Pelletier E."/>
            <person name="Niang G."/>
            <person name="Scheremetjew M."/>
            <person name="Finn R."/>
            <person name="Kale V."/>
            <person name="Holt S."/>
            <person name="Cochrane G."/>
            <person name="Meng A."/>
            <person name="Brown T."/>
            <person name="Cohen L."/>
        </authorList>
    </citation>
    <scope>NUCLEOTIDE SEQUENCE</scope>
    <source>
        <strain evidence="14">SAG 11-49</strain>
    </source>
</reference>
<feature type="transmembrane region" description="Helical" evidence="11">
    <location>
        <begin position="255"/>
        <end position="273"/>
    </location>
</feature>
<evidence type="ECO:0000256" key="10">
    <source>
        <dbReference type="SAM" id="MobiDB-lite"/>
    </source>
</evidence>
<evidence type="ECO:0000256" key="6">
    <source>
        <dbReference type="ARBA" id="ARBA00022741"/>
    </source>
</evidence>
<evidence type="ECO:0000256" key="5">
    <source>
        <dbReference type="ARBA" id="ARBA00022737"/>
    </source>
</evidence>
<evidence type="ECO:0000256" key="1">
    <source>
        <dbReference type="ARBA" id="ARBA00004128"/>
    </source>
</evidence>
<comment type="similarity">
    <text evidence="2">Belongs to the ABC transporter superfamily. ABCC family. Conjugate transporter (TC 3.A.1.208) subfamily.</text>
</comment>
<feature type="domain" description="ABC transmembrane type-1" evidence="13">
    <location>
        <begin position="862"/>
        <end position="1138"/>
    </location>
</feature>
<dbReference type="GO" id="GO:0016887">
    <property type="term" value="F:ATP hydrolysis activity"/>
    <property type="evidence" value="ECO:0007669"/>
    <property type="project" value="InterPro"/>
</dbReference>
<keyword evidence="5" id="KW-0677">Repeat</keyword>
<dbReference type="PROSITE" id="PS50893">
    <property type="entry name" value="ABC_TRANSPORTER_2"/>
    <property type="match status" value="2"/>
</dbReference>
<dbReference type="CDD" id="cd03244">
    <property type="entry name" value="ABCC_MRP_domain2"/>
    <property type="match status" value="1"/>
</dbReference>
<dbReference type="GO" id="GO:0005524">
    <property type="term" value="F:ATP binding"/>
    <property type="evidence" value="ECO:0007669"/>
    <property type="project" value="UniProtKB-KW"/>
</dbReference>
<feature type="transmembrane region" description="Helical" evidence="11">
    <location>
        <begin position="1108"/>
        <end position="1130"/>
    </location>
</feature>
<dbReference type="Pfam" id="PF00664">
    <property type="entry name" value="ABC_membrane"/>
    <property type="match status" value="2"/>
</dbReference>
<protein>
    <submittedName>
        <fullName evidence="14">Uncharacterized protein</fullName>
    </submittedName>
</protein>
<keyword evidence="6" id="KW-0547">Nucleotide-binding</keyword>
<evidence type="ECO:0000259" key="13">
    <source>
        <dbReference type="PROSITE" id="PS50929"/>
    </source>
</evidence>
<dbReference type="PROSITE" id="PS00211">
    <property type="entry name" value="ABC_TRANSPORTER_1"/>
    <property type="match status" value="2"/>
</dbReference>
<dbReference type="InterPro" id="IPR036640">
    <property type="entry name" value="ABC1_TM_sf"/>
</dbReference>
<dbReference type="Gene3D" id="3.40.50.300">
    <property type="entry name" value="P-loop containing nucleotide triphosphate hydrolases"/>
    <property type="match status" value="2"/>
</dbReference>
<feature type="transmembrane region" description="Helical" evidence="11">
    <location>
        <begin position="338"/>
        <end position="361"/>
    </location>
</feature>
<feature type="transmembrane region" description="Helical" evidence="11">
    <location>
        <begin position="997"/>
        <end position="1015"/>
    </location>
</feature>
<feature type="region of interest" description="Disordered" evidence="10">
    <location>
        <begin position="1461"/>
        <end position="1491"/>
    </location>
</feature>